<organism evidence="1 2">
    <name type="scientific">Melia azedarach</name>
    <name type="common">Chinaberry tree</name>
    <dbReference type="NCBI Taxonomy" id="155640"/>
    <lineage>
        <taxon>Eukaryota</taxon>
        <taxon>Viridiplantae</taxon>
        <taxon>Streptophyta</taxon>
        <taxon>Embryophyta</taxon>
        <taxon>Tracheophyta</taxon>
        <taxon>Spermatophyta</taxon>
        <taxon>Magnoliopsida</taxon>
        <taxon>eudicotyledons</taxon>
        <taxon>Gunneridae</taxon>
        <taxon>Pentapetalae</taxon>
        <taxon>rosids</taxon>
        <taxon>malvids</taxon>
        <taxon>Sapindales</taxon>
        <taxon>Meliaceae</taxon>
        <taxon>Melia</taxon>
    </lineage>
</organism>
<reference evidence="1 2" key="1">
    <citation type="journal article" date="2023" name="Science">
        <title>Complex scaffold remodeling in plant triterpene biosynthesis.</title>
        <authorList>
            <person name="De La Pena R."/>
            <person name="Hodgson H."/>
            <person name="Liu J.C."/>
            <person name="Stephenson M.J."/>
            <person name="Martin A.C."/>
            <person name="Owen C."/>
            <person name="Harkess A."/>
            <person name="Leebens-Mack J."/>
            <person name="Jimenez L.E."/>
            <person name="Osbourn A."/>
            <person name="Sattely E.S."/>
        </authorList>
    </citation>
    <scope>NUCLEOTIDE SEQUENCE [LARGE SCALE GENOMIC DNA]</scope>
    <source>
        <strain evidence="2">cv. JPN11</strain>
        <tissue evidence="1">Leaf</tissue>
    </source>
</reference>
<gene>
    <name evidence="1" type="ORF">OWV82_022734</name>
</gene>
<dbReference type="EMBL" id="CM051406">
    <property type="protein sequence ID" value="KAJ4702728.1"/>
    <property type="molecule type" value="Genomic_DNA"/>
</dbReference>
<dbReference type="Proteomes" id="UP001164539">
    <property type="component" value="Chromosome 13"/>
</dbReference>
<comment type="caution">
    <text evidence="1">The sequence shown here is derived from an EMBL/GenBank/DDBJ whole genome shotgun (WGS) entry which is preliminary data.</text>
</comment>
<name>A0ACC1WWN4_MELAZ</name>
<evidence type="ECO:0000313" key="2">
    <source>
        <dbReference type="Proteomes" id="UP001164539"/>
    </source>
</evidence>
<keyword evidence="1" id="KW-0808">Transferase</keyword>
<accession>A0ACC1WWN4</accession>
<sequence length="674" mass="74909">MSAFLASLYFRVVFSVSFIFMALAQDENQFIYHGFYVKPQLQRHGFASVRRNGLLQLTSSDRQLLKSNAFYPSPIKFNTSCSRSLSFSTTFVFAIVRGVLNPGGNGMAFIISPSTDFSKALVGSYLGIFNLSNNGLAANHILAIELDTVKSPEFKDIDGNHVGINVNSLISEVSAPAAYFSDIDGKFKSLSLKSGNPIQIWIEYDGAEKLLNVTLAPITIPRPKRPLLSATLDLSPILLNSMYVGFSAATGALVSDHYILGWSFNKGGQAKSLDISKLPSMPVRSPPAAKSILERRLISIVLILAVVAVLITIVAAVYFVKRKKYREIYEDWEREYGPQRFLYKNLYKATSGFKDKDVVGKGGFGKVYRGILSSNEQIAVKKVSHDSKQGMKEFIAEVVSMGRLRHRNLVKLRGYCRRKREFLLVYDYMPNGSLDKILHTTIKPSLNWFQRFRIIRGVAAGLLYLHEDWEQVVLHRDIKPANVLLDNDLNGKLGDFGLARLYDHGSTLQTTKLVGTFGYIAPELVRNGKASTSTDVYAFGVFMLEVACGRRPIVQEGWIEAVNLVDWVTGYWKRGAILESSDPRLEGLYAEEQMELVLKLGLFCSQPNPAARPSMRQVMQYLDGEVMLPDIPPEGAVIGLFSESNEASWGEITGNSNSSAHTRSTIDSVLTVGR</sequence>
<keyword evidence="2" id="KW-1185">Reference proteome</keyword>
<evidence type="ECO:0000313" key="1">
    <source>
        <dbReference type="EMBL" id="KAJ4702728.1"/>
    </source>
</evidence>
<protein>
    <submittedName>
        <fullName evidence="1">Lectin-receptor kinase</fullName>
    </submittedName>
</protein>
<keyword evidence="1" id="KW-0418">Kinase</keyword>
<proteinExistence type="predicted"/>